<dbReference type="SMART" id="SM00249">
    <property type="entry name" value="PHD"/>
    <property type="match status" value="2"/>
</dbReference>
<dbReference type="SMART" id="SM00692">
    <property type="entry name" value="DM3"/>
    <property type="match status" value="1"/>
</dbReference>
<feature type="domain" description="PHD-type" evidence="6">
    <location>
        <begin position="200"/>
        <end position="250"/>
    </location>
</feature>
<dbReference type="Gene3D" id="6.20.210.20">
    <property type="entry name" value="THAP domain"/>
    <property type="match status" value="1"/>
</dbReference>
<evidence type="ECO:0000256" key="5">
    <source>
        <dbReference type="PROSITE-ProRule" id="PRU00309"/>
    </source>
</evidence>
<dbReference type="GO" id="GO:0003682">
    <property type="term" value="F:chromatin binding"/>
    <property type="evidence" value="ECO:0007669"/>
    <property type="project" value="TreeGrafter"/>
</dbReference>
<dbReference type="SUPFAM" id="SSF57716">
    <property type="entry name" value="Glucocorticoid receptor-like (DNA-binding domain)"/>
    <property type="match status" value="1"/>
</dbReference>
<dbReference type="SUPFAM" id="SSF47769">
    <property type="entry name" value="SAM/Pointed domain"/>
    <property type="match status" value="1"/>
</dbReference>
<dbReference type="SMART" id="SM00980">
    <property type="entry name" value="THAP"/>
    <property type="match status" value="1"/>
</dbReference>
<dbReference type="InterPro" id="IPR013083">
    <property type="entry name" value="Znf_RING/FYVE/PHD"/>
</dbReference>
<dbReference type="EMBL" id="GFPF01011126">
    <property type="protein sequence ID" value="MAA22272.1"/>
    <property type="molecule type" value="Transcribed_RNA"/>
</dbReference>
<dbReference type="PROSITE" id="PS50105">
    <property type="entry name" value="SAM_DOMAIN"/>
    <property type="match status" value="1"/>
</dbReference>
<dbReference type="InterPro" id="IPR019787">
    <property type="entry name" value="Znf_PHD-finger"/>
</dbReference>
<dbReference type="GO" id="GO:0003677">
    <property type="term" value="F:DNA binding"/>
    <property type="evidence" value="ECO:0007669"/>
    <property type="project" value="UniProtKB-UniRule"/>
</dbReference>
<keyword evidence="9" id="KW-0808">Transferase</keyword>
<dbReference type="GO" id="GO:0045892">
    <property type="term" value="P:negative regulation of DNA-templated transcription"/>
    <property type="evidence" value="ECO:0007669"/>
    <property type="project" value="TreeGrafter"/>
</dbReference>
<dbReference type="InterPro" id="IPR050548">
    <property type="entry name" value="PcG_chromatin_remod_factors"/>
</dbReference>
<evidence type="ECO:0000259" key="8">
    <source>
        <dbReference type="PROSITE" id="PS50950"/>
    </source>
</evidence>
<dbReference type="Pfam" id="PF00536">
    <property type="entry name" value="SAM_1"/>
    <property type="match status" value="1"/>
</dbReference>
<dbReference type="InterPro" id="IPR038441">
    <property type="entry name" value="THAP_Znf_sf"/>
</dbReference>
<sequence length="382" mass="42248">MLKGKTPTTMRGPMIYCCVPFCRSSKNKKQPGVIFHEFPSDPVTRQRWLKAVARENVCPKGASATSVVCCLHFTAEDYADGPVVCRNLKAGAVPSVFPGRPPCEPPPVQRAASGRVRIKKTHGPDFLENLDSPTMDVTEFFEEDEPHCFVCYLSVPPTSNDYKSLLICRDCNTKAHPSCLNYSAELAAAARLATWQCVDCKTCSGCSSTADTDELIICDGCDRGYHMVCHRPKLMHRPQRKWLCKACCDGTKKTAGVKIKTEVDNSVGLPTPCDSPVPDEELKGFDGENTDLSAYYIALDKYPDVVPDAKDWSVEEVEKFFVHIGFPEQAVAFRDQEIDGRSLLLLKRSDVLTGLSLKLGPALKIYNHIKRLQTGLPNGHLC</sequence>
<feature type="domain" description="THAP-type" evidence="8">
    <location>
        <begin position="10"/>
        <end position="97"/>
    </location>
</feature>
<accession>A0A224Z7B6</accession>
<dbReference type="SMART" id="SM00454">
    <property type="entry name" value="SAM"/>
    <property type="match status" value="1"/>
</dbReference>
<keyword evidence="3" id="KW-0862">Zinc</keyword>
<evidence type="ECO:0000256" key="4">
    <source>
        <dbReference type="ARBA" id="ARBA00023125"/>
    </source>
</evidence>
<evidence type="ECO:0000313" key="9">
    <source>
        <dbReference type="EMBL" id="MAA22272.1"/>
    </source>
</evidence>
<dbReference type="GO" id="GO:0016740">
    <property type="term" value="F:transferase activity"/>
    <property type="evidence" value="ECO:0007669"/>
    <property type="project" value="UniProtKB-KW"/>
</dbReference>
<protein>
    <submittedName>
        <fullName evidence="9">Putative histone acetyltransferase kat6b</fullName>
    </submittedName>
</protein>
<organism evidence="9">
    <name type="scientific">Rhipicephalus zambeziensis</name>
    <dbReference type="NCBI Taxonomy" id="60191"/>
    <lineage>
        <taxon>Eukaryota</taxon>
        <taxon>Metazoa</taxon>
        <taxon>Ecdysozoa</taxon>
        <taxon>Arthropoda</taxon>
        <taxon>Chelicerata</taxon>
        <taxon>Arachnida</taxon>
        <taxon>Acari</taxon>
        <taxon>Parasitiformes</taxon>
        <taxon>Ixodida</taxon>
        <taxon>Ixodoidea</taxon>
        <taxon>Ixodidae</taxon>
        <taxon>Rhipicephalinae</taxon>
        <taxon>Rhipicephalus</taxon>
        <taxon>Rhipicephalus</taxon>
    </lineage>
</organism>
<dbReference type="Pfam" id="PF00628">
    <property type="entry name" value="PHD"/>
    <property type="match status" value="1"/>
</dbReference>
<evidence type="ECO:0000256" key="1">
    <source>
        <dbReference type="ARBA" id="ARBA00022723"/>
    </source>
</evidence>
<evidence type="ECO:0000256" key="2">
    <source>
        <dbReference type="ARBA" id="ARBA00022771"/>
    </source>
</evidence>
<feature type="domain" description="SAM" evidence="7">
    <location>
        <begin position="312"/>
        <end position="360"/>
    </location>
</feature>
<dbReference type="InterPro" id="IPR001965">
    <property type="entry name" value="Znf_PHD"/>
</dbReference>
<dbReference type="PANTHER" id="PTHR12247:SF139">
    <property type="entry name" value="ATHERIN-RELATED"/>
    <property type="match status" value="1"/>
</dbReference>
<reference evidence="9" key="1">
    <citation type="journal article" date="2017" name="Parasit. Vectors">
        <title>Sialotranscriptomics of Rhipicephalus zambeziensis reveals intricate expression profiles of secretory proteins and suggests tight temporal transcriptional regulation during blood-feeding.</title>
        <authorList>
            <person name="de Castro M.H."/>
            <person name="de Klerk D."/>
            <person name="Pienaar R."/>
            <person name="Rees D.J.G."/>
            <person name="Mans B.J."/>
        </authorList>
    </citation>
    <scope>NUCLEOTIDE SEQUENCE</scope>
    <source>
        <tissue evidence="9">Salivary glands</tissue>
    </source>
</reference>
<dbReference type="Pfam" id="PF05485">
    <property type="entry name" value="THAP"/>
    <property type="match status" value="1"/>
</dbReference>
<evidence type="ECO:0000256" key="3">
    <source>
        <dbReference type="ARBA" id="ARBA00022833"/>
    </source>
</evidence>
<evidence type="ECO:0000259" key="7">
    <source>
        <dbReference type="PROSITE" id="PS50105"/>
    </source>
</evidence>
<feature type="domain" description="PHD-type" evidence="6">
    <location>
        <begin position="145"/>
        <end position="203"/>
    </location>
</feature>
<dbReference type="PANTHER" id="PTHR12247">
    <property type="entry name" value="POLYCOMB GROUP PROTEIN"/>
    <property type="match status" value="1"/>
</dbReference>
<dbReference type="SUPFAM" id="SSF57903">
    <property type="entry name" value="FYVE/PHD zinc finger"/>
    <property type="match status" value="2"/>
</dbReference>
<dbReference type="PROSITE" id="PS50016">
    <property type="entry name" value="ZF_PHD_2"/>
    <property type="match status" value="2"/>
</dbReference>
<dbReference type="GO" id="GO:0008270">
    <property type="term" value="F:zinc ion binding"/>
    <property type="evidence" value="ECO:0007669"/>
    <property type="project" value="UniProtKB-KW"/>
</dbReference>
<dbReference type="Gene3D" id="3.30.40.10">
    <property type="entry name" value="Zinc/RING finger domain, C3HC4 (zinc finger)"/>
    <property type="match status" value="1"/>
</dbReference>
<proteinExistence type="predicted"/>
<dbReference type="PROSITE" id="PS50950">
    <property type="entry name" value="ZF_THAP"/>
    <property type="match status" value="1"/>
</dbReference>
<dbReference type="GO" id="GO:0005634">
    <property type="term" value="C:nucleus"/>
    <property type="evidence" value="ECO:0007669"/>
    <property type="project" value="TreeGrafter"/>
</dbReference>
<keyword evidence="1" id="KW-0479">Metal-binding</keyword>
<keyword evidence="2 5" id="KW-0863">Zinc-finger</keyword>
<dbReference type="InterPro" id="IPR013761">
    <property type="entry name" value="SAM/pointed_sf"/>
</dbReference>
<name>A0A224Z7B6_9ACAR</name>
<dbReference type="InterPro" id="IPR001660">
    <property type="entry name" value="SAM"/>
</dbReference>
<keyword evidence="4 5" id="KW-0238">DNA-binding</keyword>
<dbReference type="InterPro" id="IPR011011">
    <property type="entry name" value="Znf_FYVE_PHD"/>
</dbReference>
<dbReference type="GO" id="GO:0042393">
    <property type="term" value="F:histone binding"/>
    <property type="evidence" value="ECO:0007669"/>
    <property type="project" value="TreeGrafter"/>
</dbReference>
<dbReference type="InterPro" id="IPR006612">
    <property type="entry name" value="THAP_Znf"/>
</dbReference>
<evidence type="ECO:0000259" key="6">
    <source>
        <dbReference type="PROSITE" id="PS50016"/>
    </source>
</evidence>
<dbReference type="Gene3D" id="1.10.150.50">
    <property type="entry name" value="Transcription Factor, Ets-1"/>
    <property type="match status" value="1"/>
</dbReference>
<dbReference type="CDD" id="cd09583">
    <property type="entry name" value="SAM_Atherin-like"/>
    <property type="match status" value="1"/>
</dbReference>
<dbReference type="AlphaFoldDB" id="A0A224Z7B6"/>